<evidence type="ECO:0000259" key="2">
    <source>
        <dbReference type="PROSITE" id="PS50995"/>
    </source>
</evidence>
<evidence type="ECO:0000256" key="1">
    <source>
        <dbReference type="SAM" id="MobiDB-lite"/>
    </source>
</evidence>
<dbReference type="SMART" id="SM00347">
    <property type="entry name" value="HTH_MARR"/>
    <property type="match status" value="1"/>
</dbReference>
<keyword evidence="4" id="KW-1185">Reference proteome</keyword>
<dbReference type="InterPro" id="IPR000835">
    <property type="entry name" value="HTH_MarR-typ"/>
</dbReference>
<dbReference type="InterPro" id="IPR036390">
    <property type="entry name" value="WH_DNA-bd_sf"/>
</dbReference>
<dbReference type="GO" id="GO:0003677">
    <property type="term" value="F:DNA binding"/>
    <property type="evidence" value="ECO:0007669"/>
    <property type="project" value="UniProtKB-KW"/>
</dbReference>
<dbReference type="InterPro" id="IPR036388">
    <property type="entry name" value="WH-like_DNA-bd_sf"/>
</dbReference>
<dbReference type="AlphaFoldDB" id="A0A841EH62"/>
<dbReference type="GO" id="GO:0006950">
    <property type="term" value="P:response to stress"/>
    <property type="evidence" value="ECO:0007669"/>
    <property type="project" value="TreeGrafter"/>
</dbReference>
<dbReference type="PROSITE" id="PS50995">
    <property type="entry name" value="HTH_MARR_2"/>
    <property type="match status" value="1"/>
</dbReference>
<dbReference type="RefSeq" id="WP_184638318.1">
    <property type="nucleotide sequence ID" value="NZ_BAABKT010000038.1"/>
</dbReference>
<dbReference type="Proteomes" id="UP000578077">
    <property type="component" value="Unassembled WGS sequence"/>
</dbReference>
<dbReference type="SUPFAM" id="SSF46785">
    <property type="entry name" value="Winged helix' DNA-binding domain"/>
    <property type="match status" value="1"/>
</dbReference>
<organism evidence="3 4">
    <name type="scientific">Streptomonospora salina</name>
    <dbReference type="NCBI Taxonomy" id="104205"/>
    <lineage>
        <taxon>Bacteria</taxon>
        <taxon>Bacillati</taxon>
        <taxon>Actinomycetota</taxon>
        <taxon>Actinomycetes</taxon>
        <taxon>Streptosporangiales</taxon>
        <taxon>Nocardiopsidaceae</taxon>
        <taxon>Streptomonospora</taxon>
    </lineage>
</organism>
<feature type="domain" description="HTH marR-type" evidence="2">
    <location>
        <begin position="10"/>
        <end position="151"/>
    </location>
</feature>
<dbReference type="PANTHER" id="PTHR33164:SF106">
    <property type="entry name" value="TRANSCRIPTIONAL REGULATORY PROTEIN"/>
    <property type="match status" value="1"/>
</dbReference>
<dbReference type="InterPro" id="IPR039422">
    <property type="entry name" value="MarR/SlyA-like"/>
</dbReference>
<dbReference type="PANTHER" id="PTHR33164">
    <property type="entry name" value="TRANSCRIPTIONAL REGULATOR, MARR FAMILY"/>
    <property type="match status" value="1"/>
</dbReference>
<accession>A0A841EH62</accession>
<name>A0A841EH62_9ACTN</name>
<proteinExistence type="predicted"/>
<evidence type="ECO:0000313" key="4">
    <source>
        <dbReference type="Proteomes" id="UP000578077"/>
    </source>
</evidence>
<feature type="region of interest" description="Disordered" evidence="1">
    <location>
        <begin position="158"/>
        <end position="178"/>
    </location>
</feature>
<comment type="caution">
    <text evidence="3">The sequence shown here is derived from an EMBL/GenBank/DDBJ whole genome shotgun (WGS) entry which is preliminary data.</text>
</comment>
<keyword evidence="3" id="KW-0238">DNA-binding</keyword>
<reference evidence="3 4" key="1">
    <citation type="submission" date="2020-08" db="EMBL/GenBank/DDBJ databases">
        <title>Sequencing the genomes of 1000 actinobacteria strains.</title>
        <authorList>
            <person name="Klenk H.-P."/>
        </authorList>
    </citation>
    <scope>NUCLEOTIDE SEQUENCE [LARGE SCALE GENOMIC DNA]</scope>
    <source>
        <strain evidence="3 4">DSM 44593</strain>
    </source>
</reference>
<dbReference type="Pfam" id="PF12802">
    <property type="entry name" value="MarR_2"/>
    <property type="match status" value="1"/>
</dbReference>
<dbReference type="GO" id="GO:0003700">
    <property type="term" value="F:DNA-binding transcription factor activity"/>
    <property type="evidence" value="ECO:0007669"/>
    <property type="project" value="InterPro"/>
</dbReference>
<dbReference type="Gene3D" id="1.10.10.10">
    <property type="entry name" value="Winged helix-like DNA-binding domain superfamily/Winged helix DNA-binding domain"/>
    <property type="match status" value="1"/>
</dbReference>
<sequence length="178" mass="18966">MSTGSAGAGHKRLTEDEVRSLRRFITATLLNGQVTADAAGLHPVDLYVLNLVDVDGAATAGELAKHTGLTTGAITKLVDRLVRSGLVERARDPADRRRVVIRIIGKATAETLGGASAPLFAPVATRMDRLISGFTDEQRAVLAEFFDLAADQLRHATEDLQQGRRASGGDASRPDPRE</sequence>
<evidence type="ECO:0000313" key="3">
    <source>
        <dbReference type="EMBL" id="MBB6000709.1"/>
    </source>
</evidence>
<protein>
    <submittedName>
        <fullName evidence="3">DNA-binding MarR family transcriptional regulator</fullName>
    </submittedName>
</protein>
<dbReference type="EMBL" id="JACHLY010000001">
    <property type="protein sequence ID" value="MBB6000709.1"/>
    <property type="molecule type" value="Genomic_DNA"/>
</dbReference>
<gene>
    <name evidence="3" type="ORF">HNR25_004460</name>
</gene>